<dbReference type="RefSeq" id="WP_102626890.1">
    <property type="nucleotide sequence ID" value="NZ_PDOH01000007.1"/>
</dbReference>
<dbReference type="InterPro" id="IPR028098">
    <property type="entry name" value="Glyco_trans_4-like_N"/>
</dbReference>
<dbReference type="Proteomes" id="UP000235346">
    <property type="component" value="Unassembled WGS sequence"/>
</dbReference>
<gene>
    <name evidence="2" type="ORF">C1H66_05460</name>
</gene>
<evidence type="ECO:0000259" key="1">
    <source>
        <dbReference type="Pfam" id="PF13579"/>
    </source>
</evidence>
<dbReference type="OrthoDB" id="9787293at2"/>
<protein>
    <submittedName>
        <fullName evidence="2">Glycosyltransferase WbuB</fullName>
    </submittedName>
</protein>
<feature type="domain" description="Glycosyltransferase subfamily 4-like N-terminal" evidence="1">
    <location>
        <begin position="24"/>
        <end position="202"/>
    </location>
</feature>
<dbReference type="SUPFAM" id="SSF53756">
    <property type="entry name" value="UDP-Glycosyltransferase/glycogen phosphorylase"/>
    <property type="match status" value="1"/>
</dbReference>
<sequence>MRHVWILNHYAKHPEVAGGARHFQLARHLPAYGWQATLIAASVDHPSGHQRLGDGEQTRLESCDGVPFLWLRTSSYRGNGGGRMKSMLEYALQAIRPARLAGLERPDLIIGSSVHPFAALAGWWLARRHGVPFVFEVRDLWPQTLVDMGRLREGSPMTRAMRTLETFLYRRARRVLTLLPRARDYIVPRGVPAERVVWLSNGVDLADYPAPSPPSVPTQEMPLTLMYFGGHGEANGLEVLIEAMGRVREACERDGRGLPVQLRLIGEGPAKEALQRQATGLGLDGRWVRFEPPVPKREIPILAQQADAFVITVRDLPRLYRFGISMNKLFDYMAAARPVIIASGAVNDPVADAGAGISVPPEDPAALAEAILALAALSPEERAALGRAGREHMEAAYDYRILAGRLAGVMNDVMEEVR</sequence>
<dbReference type="Gene3D" id="3.40.50.2000">
    <property type="entry name" value="Glycogen Phosphorylase B"/>
    <property type="match status" value="2"/>
</dbReference>
<dbReference type="AlphaFoldDB" id="A0A2N7TRA7"/>
<comment type="caution">
    <text evidence="2">The sequence shown here is derived from an EMBL/GenBank/DDBJ whole genome shotgun (WGS) entry which is preliminary data.</text>
</comment>
<evidence type="ECO:0000313" key="3">
    <source>
        <dbReference type="Proteomes" id="UP000235346"/>
    </source>
</evidence>
<dbReference type="PANTHER" id="PTHR12526">
    <property type="entry name" value="GLYCOSYLTRANSFERASE"/>
    <property type="match status" value="1"/>
</dbReference>
<reference evidence="2 3" key="1">
    <citation type="submission" date="2018-01" db="EMBL/GenBank/DDBJ databases">
        <title>Halomonas endophytica sp. nov., isolated from storage liquid in the stems of Populus euphratica.</title>
        <authorList>
            <person name="Chen C."/>
        </authorList>
    </citation>
    <scope>NUCLEOTIDE SEQUENCE [LARGE SCALE GENOMIC DNA]</scope>
    <source>
        <strain evidence="2 3">DSM 26881</strain>
    </source>
</reference>
<proteinExistence type="predicted"/>
<evidence type="ECO:0000313" key="2">
    <source>
        <dbReference type="EMBL" id="PMR70726.1"/>
    </source>
</evidence>
<dbReference type="PANTHER" id="PTHR12526:SF622">
    <property type="entry name" value="GLYCOSYLTRANSFERASE (GROUP I)"/>
    <property type="match status" value="1"/>
</dbReference>
<name>A0A2N7TRA7_9GAMM</name>
<organism evidence="2 3">
    <name type="scientific">Halomonas heilongjiangensis</name>
    <dbReference type="NCBI Taxonomy" id="1387883"/>
    <lineage>
        <taxon>Bacteria</taxon>
        <taxon>Pseudomonadati</taxon>
        <taxon>Pseudomonadota</taxon>
        <taxon>Gammaproteobacteria</taxon>
        <taxon>Oceanospirillales</taxon>
        <taxon>Halomonadaceae</taxon>
        <taxon>Halomonas</taxon>
    </lineage>
</organism>
<accession>A0A2N7TRA7</accession>
<dbReference type="CDD" id="cd03794">
    <property type="entry name" value="GT4_WbuB-like"/>
    <property type="match status" value="1"/>
</dbReference>
<dbReference type="GO" id="GO:0016757">
    <property type="term" value="F:glycosyltransferase activity"/>
    <property type="evidence" value="ECO:0007669"/>
    <property type="project" value="UniProtKB-ARBA"/>
</dbReference>
<keyword evidence="3" id="KW-1185">Reference proteome</keyword>
<keyword evidence="2" id="KW-0808">Transferase</keyword>
<dbReference type="EMBL" id="PNRE01000025">
    <property type="protein sequence ID" value="PMR70726.1"/>
    <property type="molecule type" value="Genomic_DNA"/>
</dbReference>
<dbReference type="Pfam" id="PF13692">
    <property type="entry name" value="Glyco_trans_1_4"/>
    <property type="match status" value="1"/>
</dbReference>
<dbReference type="Pfam" id="PF13579">
    <property type="entry name" value="Glyco_trans_4_4"/>
    <property type="match status" value="1"/>
</dbReference>